<evidence type="ECO:0000313" key="2">
    <source>
        <dbReference type="EMBL" id="BDI03097.1"/>
    </source>
</evidence>
<sequence>MARFVWLLVVVLAVIALVRGLRRRNTPPTPTHNRAPHGKAVQPQTMVRCAHCGVHLAEADALQAPDGRHYCSEPHRLAGPGPRPGG</sequence>
<evidence type="ECO:0000313" key="3">
    <source>
        <dbReference type="Proteomes" id="UP001057498"/>
    </source>
</evidence>
<protein>
    <recommendedName>
        <fullName evidence="4">MYND finger</fullName>
    </recommendedName>
</protein>
<dbReference type="NCBIfam" id="NF041023">
    <property type="entry name" value="PP0621_fam"/>
    <property type="match status" value="1"/>
</dbReference>
<dbReference type="Proteomes" id="UP001057498">
    <property type="component" value="Chromosome"/>
</dbReference>
<gene>
    <name evidence="2" type="ORF">CATMQ487_00670</name>
</gene>
<evidence type="ECO:0000256" key="1">
    <source>
        <dbReference type="SAM" id="MobiDB-lite"/>
    </source>
</evidence>
<feature type="region of interest" description="Disordered" evidence="1">
    <location>
        <begin position="22"/>
        <end position="42"/>
    </location>
</feature>
<proteinExistence type="predicted"/>
<dbReference type="InterPro" id="IPR049708">
    <property type="entry name" value="PP0621-like"/>
</dbReference>
<dbReference type="EMBL" id="AP025730">
    <property type="protein sequence ID" value="BDI03097.1"/>
    <property type="molecule type" value="Genomic_DNA"/>
</dbReference>
<evidence type="ECO:0008006" key="4">
    <source>
        <dbReference type="Google" id="ProtNLM"/>
    </source>
</evidence>
<organism evidence="2 3">
    <name type="scientific">Sphaerotilus microaerophilus</name>
    <dbReference type="NCBI Taxonomy" id="2914710"/>
    <lineage>
        <taxon>Bacteria</taxon>
        <taxon>Pseudomonadati</taxon>
        <taxon>Pseudomonadota</taxon>
        <taxon>Betaproteobacteria</taxon>
        <taxon>Burkholderiales</taxon>
        <taxon>Sphaerotilaceae</taxon>
        <taxon>Sphaerotilus</taxon>
    </lineage>
</organism>
<accession>A0ABN6PEL7</accession>
<dbReference type="RefSeq" id="WP_251971418.1">
    <property type="nucleotide sequence ID" value="NZ_AP025730.1"/>
</dbReference>
<reference evidence="2" key="1">
    <citation type="submission" date="2022-04" db="EMBL/GenBank/DDBJ databases">
        <title>Whole genome sequence of Sphaerotilus sp. FB-5.</title>
        <authorList>
            <person name="Takeda M."/>
            <person name="Narihara S."/>
            <person name="Akimoto M."/>
            <person name="Akimoto R."/>
            <person name="Nishiyashiki S."/>
            <person name="Murakami T."/>
        </authorList>
    </citation>
    <scope>NUCLEOTIDE SEQUENCE</scope>
    <source>
        <strain evidence="2">FB-5</strain>
    </source>
</reference>
<keyword evidence="3" id="KW-1185">Reference proteome</keyword>
<name>A0ABN6PEL7_9BURK</name>